<accession>A0ABS6IF35</accession>
<organism evidence="1 2">
    <name type="scientific">Reyranella humidisoli</name>
    <dbReference type="NCBI Taxonomy" id="2849149"/>
    <lineage>
        <taxon>Bacteria</taxon>
        <taxon>Pseudomonadati</taxon>
        <taxon>Pseudomonadota</taxon>
        <taxon>Alphaproteobacteria</taxon>
        <taxon>Hyphomicrobiales</taxon>
        <taxon>Reyranellaceae</taxon>
        <taxon>Reyranella</taxon>
    </lineage>
</organism>
<keyword evidence="2" id="KW-1185">Reference proteome</keyword>
<proteinExistence type="predicted"/>
<dbReference type="Proteomes" id="UP000727907">
    <property type="component" value="Unassembled WGS sequence"/>
</dbReference>
<evidence type="ECO:0000313" key="1">
    <source>
        <dbReference type="EMBL" id="MBU8873204.1"/>
    </source>
</evidence>
<reference evidence="1 2" key="1">
    <citation type="submission" date="2021-06" db="EMBL/GenBank/DDBJ databases">
        <authorList>
            <person name="Lee D.H."/>
        </authorList>
    </citation>
    <scope>NUCLEOTIDE SEQUENCE [LARGE SCALE GENOMIC DNA]</scope>
    <source>
        <strain evidence="1 2">MMS21-HV4-11</strain>
    </source>
</reference>
<evidence type="ECO:0000313" key="2">
    <source>
        <dbReference type="Proteomes" id="UP000727907"/>
    </source>
</evidence>
<dbReference type="EMBL" id="JAHOPB010000001">
    <property type="protein sequence ID" value="MBU8873204.1"/>
    <property type="molecule type" value="Genomic_DNA"/>
</dbReference>
<sequence>MTEFEKRLACVIAADGSIARGYMIDKCELVGANQYVITWKVPLQNEAKTNFSCVIGSTAQEAVEPGFCTVGLMADPMKMNVHTYDVAGKPAKRPFHLAVFRD</sequence>
<comment type="caution">
    <text evidence="1">The sequence shown here is derived from an EMBL/GenBank/DDBJ whole genome shotgun (WGS) entry which is preliminary data.</text>
</comment>
<dbReference type="RefSeq" id="WP_216957463.1">
    <property type="nucleotide sequence ID" value="NZ_JAHOPB010000001.1"/>
</dbReference>
<protein>
    <submittedName>
        <fullName evidence="1">Uncharacterized protein</fullName>
    </submittedName>
</protein>
<gene>
    <name evidence="1" type="ORF">KQ910_05485</name>
</gene>
<name>A0ABS6IF35_9HYPH</name>